<keyword evidence="11" id="KW-1185">Reference proteome</keyword>
<reference evidence="10 11" key="1">
    <citation type="journal article" date="2016" name="J. Microbiol.">
        <title>Dankookia rubra gen. nov., sp. nov., an alphaproteobacterium isolated from sediment of a shallow stream.</title>
        <authorList>
            <person name="Kim W.H."/>
            <person name="Kim D.H."/>
            <person name="Kang K."/>
            <person name="Ahn T.Y."/>
        </authorList>
    </citation>
    <scope>NUCLEOTIDE SEQUENCE [LARGE SCALE GENOMIC DNA]</scope>
    <source>
        <strain evidence="10 11">JCM30602</strain>
    </source>
</reference>
<feature type="transmembrane region" description="Helical" evidence="8">
    <location>
        <begin position="54"/>
        <end position="79"/>
    </location>
</feature>
<evidence type="ECO:0000256" key="5">
    <source>
        <dbReference type="ARBA" id="ARBA00023002"/>
    </source>
</evidence>
<dbReference type="InterPro" id="IPR001750">
    <property type="entry name" value="ND/Mrp_TM"/>
</dbReference>
<feature type="transmembrane region" description="Helical" evidence="8">
    <location>
        <begin position="544"/>
        <end position="564"/>
    </location>
</feature>
<evidence type="ECO:0000256" key="8">
    <source>
        <dbReference type="SAM" id="Phobius"/>
    </source>
</evidence>
<comment type="subcellular location">
    <subcellularLocation>
        <location evidence="1">Cell membrane</location>
        <topology evidence="1">Multi-pass membrane protein</topology>
    </subcellularLocation>
    <subcellularLocation>
        <location evidence="7">Membrane</location>
        <topology evidence="7">Multi-pass membrane protein</topology>
    </subcellularLocation>
</comment>
<dbReference type="OrthoDB" id="9811798at2"/>
<protein>
    <submittedName>
        <fullName evidence="10">Hydrogenase 4 subunit B</fullName>
    </submittedName>
</protein>
<keyword evidence="4 8" id="KW-1133">Transmembrane helix</keyword>
<feature type="transmembrane region" description="Helical" evidence="8">
    <location>
        <begin position="290"/>
        <end position="311"/>
    </location>
</feature>
<evidence type="ECO:0000256" key="4">
    <source>
        <dbReference type="ARBA" id="ARBA00022989"/>
    </source>
</evidence>
<feature type="transmembrane region" description="Helical" evidence="8">
    <location>
        <begin position="492"/>
        <end position="515"/>
    </location>
</feature>
<evidence type="ECO:0000256" key="3">
    <source>
        <dbReference type="ARBA" id="ARBA00022692"/>
    </source>
</evidence>
<comment type="caution">
    <text evidence="10">The sequence shown here is derived from an EMBL/GenBank/DDBJ whole genome shotgun (WGS) entry which is preliminary data.</text>
</comment>
<feature type="transmembrane region" description="Helical" evidence="8">
    <location>
        <begin position="99"/>
        <end position="120"/>
    </location>
</feature>
<feature type="transmembrane region" description="Helical" evidence="8">
    <location>
        <begin position="20"/>
        <end position="42"/>
    </location>
</feature>
<organism evidence="10 11">
    <name type="scientific">Dankookia rubra</name>
    <dbReference type="NCBI Taxonomy" id="1442381"/>
    <lineage>
        <taxon>Bacteria</taxon>
        <taxon>Pseudomonadati</taxon>
        <taxon>Pseudomonadota</taxon>
        <taxon>Alphaproteobacteria</taxon>
        <taxon>Acetobacterales</taxon>
        <taxon>Roseomonadaceae</taxon>
        <taxon>Dankookia</taxon>
    </lineage>
</organism>
<gene>
    <name evidence="10" type="ORF">E2C06_24910</name>
</gene>
<keyword evidence="3 7" id="KW-0812">Transmembrane</keyword>
<keyword evidence="6 8" id="KW-0472">Membrane</keyword>
<evidence type="ECO:0000259" key="9">
    <source>
        <dbReference type="Pfam" id="PF00361"/>
    </source>
</evidence>
<evidence type="ECO:0000256" key="2">
    <source>
        <dbReference type="ARBA" id="ARBA00022475"/>
    </source>
</evidence>
<name>A0A4R5QC60_9PROT</name>
<dbReference type="InterPro" id="IPR052175">
    <property type="entry name" value="ComplexI-like_HydComp"/>
</dbReference>
<dbReference type="GO" id="GO:0016491">
    <property type="term" value="F:oxidoreductase activity"/>
    <property type="evidence" value="ECO:0007669"/>
    <property type="project" value="UniProtKB-KW"/>
</dbReference>
<accession>A0A4R5QC60</accession>
<feature type="transmembrane region" description="Helical" evidence="8">
    <location>
        <begin position="672"/>
        <end position="690"/>
    </location>
</feature>
<evidence type="ECO:0000256" key="7">
    <source>
        <dbReference type="RuleBase" id="RU000320"/>
    </source>
</evidence>
<feature type="transmembrane region" description="Helical" evidence="8">
    <location>
        <begin position="318"/>
        <end position="340"/>
    </location>
</feature>
<dbReference type="Proteomes" id="UP000295096">
    <property type="component" value="Unassembled WGS sequence"/>
</dbReference>
<dbReference type="PANTHER" id="PTHR42682:SF3">
    <property type="entry name" value="FORMATE HYDROGENLYASE SUBUNIT 3-RELATED"/>
    <property type="match status" value="1"/>
</dbReference>
<dbReference type="PRINTS" id="PR01434">
    <property type="entry name" value="NADHDHGNASE5"/>
</dbReference>
<feature type="transmembrane region" description="Helical" evidence="8">
    <location>
        <begin position="438"/>
        <end position="471"/>
    </location>
</feature>
<keyword evidence="2" id="KW-1003">Cell membrane</keyword>
<proteinExistence type="predicted"/>
<dbReference type="Pfam" id="PF00361">
    <property type="entry name" value="Proton_antipo_M"/>
    <property type="match status" value="1"/>
</dbReference>
<feature type="transmembrane region" description="Helical" evidence="8">
    <location>
        <begin position="392"/>
        <end position="413"/>
    </location>
</feature>
<feature type="transmembrane region" description="Helical" evidence="8">
    <location>
        <begin position="360"/>
        <end position="380"/>
    </location>
</feature>
<dbReference type="RefSeq" id="WP_133291296.1">
    <property type="nucleotide sequence ID" value="NZ_SMSJ01000050.1"/>
</dbReference>
<dbReference type="GO" id="GO:0005886">
    <property type="term" value="C:plasma membrane"/>
    <property type="evidence" value="ECO:0007669"/>
    <property type="project" value="UniProtKB-SubCell"/>
</dbReference>
<feature type="domain" description="NADH:quinone oxidoreductase/Mrp antiporter transmembrane" evidence="9">
    <location>
        <begin position="146"/>
        <end position="432"/>
    </location>
</feature>
<dbReference type="PANTHER" id="PTHR42682">
    <property type="entry name" value="HYDROGENASE-4 COMPONENT F"/>
    <property type="match status" value="1"/>
</dbReference>
<dbReference type="EMBL" id="SMSJ01000050">
    <property type="protein sequence ID" value="TDH59887.1"/>
    <property type="molecule type" value="Genomic_DNA"/>
</dbReference>
<feature type="transmembrane region" description="Helical" evidence="8">
    <location>
        <begin position="221"/>
        <end position="246"/>
    </location>
</feature>
<evidence type="ECO:0000313" key="11">
    <source>
        <dbReference type="Proteomes" id="UP000295096"/>
    </source>
</evidence>
<sequence length="693" mass="70262">MALAPLGAGGYTRSRESPPPVAVLTALALCLGVLVLLGALAVPLGRHRQAGRLVHGGCLIVALGFVAVALTALLAGAPAEPLVLPFGPPWAAARLGLDGLSAWFLLLLGVTGACASFFALGHPPGPARTLPPFPLFLAGMALTLAATDAFVLLLGFELMSLVSWALVAADHEKPENRAAARLYLIFAVLAGGCLVPAFGLLAGNAGGITFEAMRAAPPEGWGAAAVLALALAGAGAKAGLVPFHAWLPLAHPAAPSHVSALMSGAMTKVAVYVLARLLLDLCGPAQPSWWGIPLLVLGAGSALLGALRANLEDDSKTLLACSTIENIGFVVLGLGLALAFRGADLGPLAALAAGAALLHALNHGVFKTLLFLVAGAVLHGAGSRRLDRLGGLIHAMPVTAGCALVGAAAAASLPPLSGFASEWLLLQSLLAGWRVSDIGFQVITAAAAAIAAMAAALAAAAMLRLFGLVFLGRPRSPRGAGAEEVSAIERGALLLPTALTLLLGLFPGVLLGLAAPALRVLTGRPAEAPARGAWLTAGEGAAGYAPLAVALLLAVAFLGVALLVRRRSPNATQRGPVWNCGFIDGPFGPFGDPLAQPSAGGIAQPLRRMLGENLLRARESVEMPRPGETRPGHYASSFEDPSGPLLIAPAAALRDRIAAQAERLRDLTIRQCLSLSFAALVGLLALLAWLEAG</sequence>
<keyword evidence="5" id="KW-0560">Oxidoreductase</keyword>
<evidence type="ECO:0000256" key="1">
    <source>
        <dbReference type="ARBA" id="ARBA00004651"/>
    </source>
</evidence>
<dbReference type="AlphaFoldDB" id="A0A4R5QC60"/>
<evidence type="ECO:0000256" key="6">
    <source>
        <dbReference type="ARBA" id="ARBA00023136"/>
    </source>
</evidence>
<evidence type="ECO:0000313" key="10">
    <source>
        <dbReference type="EMBL" id="TDH59887.1"/>
    </source>
</evidence>
<feature type="transmembrane region" description="Helical" evidence="8">
    <location>
        <begin position="181"/>
        <end position="201"/>
    </location>
</feature>